<sequence>RLVIVEDSCCGYEKRKMVLMLNLSEGDGDEGGFWWLFVICDGDGR</sequence>
<comment type="caution">
    <text evidence="1">The sequence shown here is derived from an EMBL/GenBank/DDBJ whole genome shotgun (WGS) entry which is preliminary data.</text>
</comment>
<reference evidence="1 2" key="1">
    <citation type="journal article" date="2018" name="Front. Plant Sci.">
        <title>Red Clover (Trifolium pratense) and Zigzag Clover (T. medium) - A Picture of Genomic Similarities and Differences.</title>
        <authorList>
            <person name="Dluhosova J."/>
            <person name="Istvanek J."/>
            <person name="Nedelnik J."/>
            <person name="Repkova J."/>
        </authorList>
    </citation>
    <scope>NUCLEOTIDE SEQUENCE [LARGE SCALE GENOMIC DNA]</scope>
    <source>
        <strain evidence="2">cv. 10/8</strain>
        <tissue evidence="1">Leaf</tissue>
    </source>
</reference>
<proteinExistence type="predicted"/>
<name>A0A392RRU5_9FABA</name>
<dbReference type="Proteomes" id="UP000265520">
    <property type="component" value="Unassembled WGS sequence"/>
</dbReference>
<organism evidence="1 2">
    <name type="scientific">Trifolium medium</name>
    <dbReference type="NCBI Taxonomy" id="97028"/>
    <lineage>
        <taxon>Eukaryota</taxon>
        <taxon>Viridiplantae</taxon>
        <taxon>Streptophyta</taxon>
        <taxon>Embryophyta</taxon>
        <taxon>Tracheophyta</taxon>
        <taxon>Spermatophyta</taxon>
        <taxon>Magnoliopsida</taxon>
        <taxon>eudicotyledons</taxon>
        <taxon>Gunneridae</taxon>
        <taxon>Pentapetalae</taxon>
        <taxon>rosids</taxon>
        <taxon>fabids</taxon>
        <taxon>Fabales</taxon>
        <taxon>Fabaceae</taxon>
        <taxon>Papilionoideae</taxon>
        <taxon>50 kb inversion clade</taxon>
        <taxon>NPAAA clade</taxon>
        <taxon>Hologalegina</taxon>
        <taxon>IRL clade</taxon>
        <taxon>Trifolieae</taxon>
        <taxon>Trifolium</taxon>
    </lineage>
</organism>
<evidence type="ECO:0000313" key="1">
    <source>
        <dbReference type="EMBL" id="MCI39371.1"/>
    </source>
</evidence>
<dbReference type="EMBL" id="LXQA010266744">
    <property type="protein sequence ID" value="MCI39371.1"/>
    <property type="molecule type" value="Genomic_DNA"/>
</dbReference>
<protein>
    <submittedName>
        <fullName evidence="1">Uncharacterized protein</fullName>
    </submittedName>
</protein>
<evidence type="ECO:0000313" key="2">
    <source>
        <dbReference type="Proteomes" id="UP000265520"/>
    </source>
</evidence>
<dbReference type="AlphaFoldDB" id="A0A392RRU5"/>
<keyword evidence="2" id="KW-1185">Reference proteome</keyword>
<accession>A0A392RRU5</accession>
<feature type="non-terminal residue" evidence="1">
    <location>
        <position position="1"/>
    </location>
</feature>